<feature type="chain" id="PRO_5041468684" description="Secreted protein" evidence="1">
    <location>
        <begin position="25"/>
        <end position="70"/>
    </location>
</feature>
<gene>
    <name evidence="2" type="ORF">QR680_012745</name>
</gene>
<evidence type="ECO:0000313" key="3">
    <source>
        <dbReference type="Proteomes" id="UP001175271"/>
    </source>
</evidence>
<accession>A0AA39I529</accession>
<dbReference type="AlphaFoldDB" id="A0AA39I529"/>
<sequence length="70" mass="7905">MAPLLPRRLICLLLAVICFGDSAGDSPIRAKRYEYHVSVPFSSVRVQGVNPLVEWIRMFGKISANFMYFG</sequence>
<evidence type="ECO:0000313" key="2">
    <source>
        <dbReference type="EMBL" id="KAK0416909.1"/>
    </source>
</evidence>
<feature type="signal peptide" evidence="1">
    <location>
        <begin position="1"/>
        <end position="24"/>
    </location>
</feature>
<proteinExistence type="predicted"/>
<dbReference type="Proteomes" id="UP001175271">
    <property type="component" value="Unassembled WGS sequence"/>
</dbReference>
<organism evidence="2 3">
    <name type="scientific">Steinernema hermaphroditum</name>
    <dbReference type="NCBI Taxonomy" id="289476"/>
    <lineage>
        <taxon>Eukaryota</taxon>
        <taxon>Metazoa</taxon>
        <taxon>Ecdysozoa</taxon>
        <taxon>Nematoda</taxon>
        <taxon>Chromadorea</taxon>
        <taxon>Rhabditida</taxon>
        <taxon>Tylenchina</taxon>
        <taxon>Panagrolaimomorpha</taxon>
        <taxon>Strongyloidoidea</taxon>
        <taxon>Steinernematidae</taxon>
        <taxon>Steinernema</taxon>
    </lineage>
</organism>
<reference evidence="2" key="1">
    <citation type="submission" date="2023-06" db="EMBL/GenBank/DDBJ databases">
        <title>Genomic analysis of the entomopathogenic nematode Steinernema hermaphroditum.</title>
        <authorList>
            <person name="Schwarz E.M."/>
            <person name="Heppert J.K."/>
            <person name="Baniya A."/>
            <person name="Schwartz H.T."/>
            <person name="Tan C.-H."/>
            <person name="Antoshechkin I."/>
            <person name="Sternberg P.W."/>
            <person name="Goodrich-Blair H."/>
            <person name="Dillman A.R."/>
        </authorList>
    </citation>
    <scope>NUCLEOTIDE SEQUENCE</scope>
    <source>
        <strain evidence="2">PS9179</strain>
        <tissue evidence="2">Whole animal</tissue>
    </source>
</reference>
<evidence type="ECO:0008006" key="4">
    <source>
        <dbReference type="Google" id="ProtNLM"/>
    </source>
</evidence>
<keyword evidence="1" id="KW-0732">Signal</keyword>
<comment type="caution">
    <text evidence="2">The sequence shown here is derived from an EMBL/GenBank/DDBJ whole genome shotgun (WGS) entry which is preliminary data.</text>
</comment>
<evidence type="ECO:0000256" key="1">
    <source>
        <dbReference type="SAM" id="SignalP"/>
    </source>
</evidence>
<keyword evidence="3" id="KW-1185">Reference proteome</keyword>
<dbReference type="EMBL" id="JAUCMV010000002">
    <property type="protein sequence ID" value="KAK0416909.1"/>
    <property type="molecule type" value="Genomic_DNA"/>
</dbReference>
<name>A0AA39I529_9BILA</name>
<protein>
    <recommendedName>
        <fullName evidence="4">Secreted protein</fullName>
    </recommendedName>
</protein>